<dbReference type="AlphaFoldDB" id="A0A2W2DC40"/>
<dbReference type="EMBL" id="POUB01000138">
    <property type="protein sequence ID" value="PZF94636.1"/>
    <property type="molecule type" value="Genomic_DNA"/>
</dbReference>
<feature type="region of interest" description="Disordered" evidence="1">
    <location>
        <begin position="62"/>
        <end position="81"/>
    </location>
</feature>
<comment type="caution">
    <text evidence="2">The sequence shown here is derived from an EMBL/GenBank/DDBJ whole genome shotgun (WGS) entry which is preliminary data.</text>
</comment>
<proteinExistence type="predicted"/>
<evidence type="ECO:0000256" key="1">
    <source>
        <dbReference type="SAM" id="MobiDB-lite"/>
    </source>
</evidence>
<dbReference type="RefSeq" id="WP_111135602.1">
    <property type="nucleotide sequence ID" value="NZ_POUB01000138.1"/>
</dbReference>
<dbReference type="Proteomes" id="UP000248749">
    <property type="component" value="Unassembled WGS sequence"/>
</dbReference>
<feature type="compositionally biased region" description="Basic and acidic residues" evidence="1">
    <location>
        <begin position="72"/>
        <end position="81"/>
    </location>
</feature>
<evidence type="ECO:0000313" key="3">
    <source>
        <dbReference type="Proteomes" id="UP000248749"/>
    </source>
</evidence>
<sequence length="93" mass="10392">MPRYRPHVAARPSWRCRVCGVAWPCSPARLALLGEYRHDRTALLIYLGTLLHEAMTDLAGLSERASPPSRPGGREAPGELSHRFLTWAKARDS</sequence>
<name>A0A2W2DC40_9ACTN</name>
<accession>A0A2W2DC40</accession>
<dbReference type="OrthoDB" id="3393036at2"/>
<reference evidence="2 3" key="1">
    <citation type="submission" date="2018-01" db="EMBL/GenBank/DDBJ databases">
        <title>Draft genome sequence of Salinispora sp. 13K206.</title>
        <authorList>
            <person name="Sahin N."/>
            <person name="Saygin H."/>
            <person name="Ay H."/>
        </authorList>
    </citation>
    <scope>NUCLEOTIDE SEQUENCE [LARGE SCALE GENOMIC DNA]</scope>
    <source>
        <strain evidence="2 3">13K206</strain>
    </source>
</reference>
<organism evidence="2 3">
    <name type="scientific">Micromonospora deserti</name>
    <dbReference type="NCBI Taxonomy" id="2070366"/>
    <lineage>
        <taxon>Bacteria</taxon>
        <taxon>Bacillati</taxon>
        <taxon>Actinomycetota</taxon>
        <taxon>Actinomycetes</taxon>
        <taxon>Micromonosporales</taxon>
        <taxon>Micromonosporaceae</taxon>
        <taxon>Micromonospora</taxon>
    </lineage>
</organism>
<keyword evidence="3" id="KW-1185">Reference proteome</keyword>
<gene>
    <name evidence="2" type="ORF">C1I99_19165</name>
</gene>
<protein>
    <submittedName>
        <fullName evidence="2">Flavin reductase</fullName>
    </submittedName>
</protein>
<evidence type="ECO:0000313" key="2">
    <source>
        <dbReference type="EMBL" id="PZF94636.1"/>
    </source>
</evidence>